<name>A0A0D6JN23_9EURY</name>
<evidence type="ECO:0000313" key="2">
    <source>
        <dbReference type="Proteomes" id="UP000198902"/>
    </source>
</evidence>
<dbReference type="EMBL" id="CSTE01000001">
    <property type="protein sequence ID" value="CQR49307.1"/>
    <property type="molecule type" value="Genomic_DNA"/>
</dbReference>
<proteinExistence type="predicted"/>
<gene>
    <name evidence="1" type="ORF">BN996_00767</name>
</gene>
<dbReference type="AlphaFoldDB" id="A0A0D6JN23"/>
<protein>
    <recommendedName>
        <fullName evidence="3">Zinc-ribbon domain-containing protein</fullName>
    </recommendedName>
</protein>
<reference evidence="2" key="1">
    <citation type="submission" date="2015-03" db="EMBL/GenBank/DDBJ databases">
        <authorList>
            <person name="Urmite Genomes"/>
        </authorList>
    </citation>
    <scope>NUCLEOTIDE SEQUENCE [LARGE SCALE GENOMIC DNA]</scope>
    <source>
        <strain evidence="2">Arc-Hr</strain>
    </source>
</reference>
<keyword evidence="2" id="KW-1185">Reference proteome</keyword>
<sequence>MGDDACYREFCPDCDAPVTIVDEECPDCGRELALV</sequence>
<accession>A0A0D6JN23</accession>
<evidence type="ECO:0000313" key="1">
    <source>
        <dbReference type="EMBL" id="CQR49307.1"/>
    </source>
</evidence>
<dbReference type="Proteomes" id="UP000198902">
    <property type="component" value="Unassembled WGS sequence"/>
</dbReference>
<organism evidence="1 2">
    <name type="scientific">Haloferax massiliensis</name>
    <dbReference type="NCBI Taxonomy" id="1476858"/>
    <lineage>
        <taxon>Archaea</taxon>
        <taxon>Methanobacteriati</taxon>
        <taxon>Methanobacteriota</taxon>
        <taxon>Stenosarchaea group</taxon>
        <taxon>Halobacteria</taxon>
        <taxon>Halobacteriales</taxon>
        <taxon>Haloferacaceae</taxon>
        <taxon>Haloferax</taxon>
    </lineage>
</organism>
<evidence type="ECO:0008006" key="3">
    <source>
        <dbReference type="Google" id="ProtNLM"/>
    </source>
</evidence>